<name>A0A1H7YLK2_9FLAO</name>
<evidence type="ECO:0000313" key="3">
    <source>
        <dbReference type="Proteomes" id="UP000199450"/>
    </source>
</evidence>
<protein>
    <recommendedName>
        <fullName evidence="1">DUF6265 domain-containing protein</fullName>
    </recommendedName>
</protein>
<accession>A0A1H7YLK2</accession>
<feature type="domain" description="DUF6265" evidence="1">
    <location>
        <begin position="32"/>
        <end position="116"/>
    </location>
</feature>
<evidence type="ECO:0000313" key="2">
    <source>
        <dbReference type="EMBL" id="SEM46188.1"/>
    </source>
</evidence>
<gene>
    <name evidence="2" type="ORF">SAMN05421856_103364</name>
</gene>
<keyword evidence="3" id="KW-1185">Reference proteome</keyword>
<proteinExistence type="predicted"/>
<dbReference type="InterPro" id="IPR046232">
    <property type="entry name" value="DUF6265"/>
</dbReference>
<reference evidence="3" key="1">
    <citation type="submission" date="2016-10" db="EMBL/GenBank/DDBJ databases">
        <authorList>
            <person name="Varghese N."/>
            <person name="Submissions S."/>
        </authorList>
    </citation>
    <scope>NUCLEOTIDE SEQUENCE [LARGE SCALE GENOMIC DNA]</scope>
    <source>
        <strain evidence="3">DSM 17453</strain>
    </source>
</reference>
<evidence type="ECO:0000259" key="1">
    <source>
        <dbReference type="Pfam" id="PF19780"/>
    </source>
</evidence>
<organism evidence="2 3">
    <name type="scientific">Chryseobacterium taichungense</name>
    <dbReference type="NCBI Taxonomy" id="295069"/>
    <lineage>
        <taxon>Bacteria</taxon>
        <taxon>Pseudomonadati</taxon>
        <taxon>Bacteroidota</taxon>
        <taxon>Flavobacteriia</taxon>
        <taxon>Flavobacteriales</taxon>
        <taxon>Weeksellaceae</taxon>
        <taxon>Chryseobacterium group</taxon>
        <taxon>Chryseobacterium</taxon>
    </lineage>
</organism>
<dbReference type="AlphaFoldDB" id="A0A1H7YLK2"/>
<dbReference type="RefSeq" id="WP_089999572.1">
    <property type="nucleotide sequence ID" value="NZ_FOBV01000003.1"/>
</dbReference>
<dbReference type="Pfam" id="PF19780">
    <property type="entry name" value="DUF6265"/>
    <property type="match status" value="1"/>
</dbReference>
<dbReference type="Proteomes" id="UP000199450">
    <property type="component" value="Unassembled WGS sequence"/>
</dbReference>
<sequence>MKKETKFLIEVVGLVILCAWTTNQTNDITKAEWLVGTWENKTRRGSIYETWNKTNDNEFSGMSYIIKENDTSVFENIQLVQEQYALFYVQIVKNQNNGLSVRFTAKKISETQLILKIRNTIFLKSFPIQKSVLIV</sequence>
<dbReference type="EMBL" id="FOBV01000003">
    <property type="protein sequence ID" value="SEM46188.1"/>
    <property type="molecule type" value="Genomic_DNA"/>
</dbReference>
<dbReference type="OrthoDB" id="5382295at2"/>